<organism evidence="9 10">
    <name type="scientific">Eikenella corrodens CC92I</name>
    <dbReference type="NCBI Taxonomy" id="1073362"/>
    <lineage>
        <taxon>Bacteria</taxon>
        <taxon>Pseudomonadati</taxon>
        <taxon>Pseudomonadota</taxon>
        <taxon>Betaproteobacteria</taxon>
        <taxon>Neisseriales</taxon>
        <taxon>Neisseriaceae</taxon>
        <taxon>Eikenella</taxon>
    </lineage>
</organism>
<accession>V7IBB3</accession>
<evidence type="ECO:0000313" key="10">
    <source>
        <dbReference type="Proteomes" id="UP000018554"/>
    </source>
</evidence>
<dbReference type="InterPro" id="IPR006914">
    <property type="entry name" value="VENN_dom"/>
</dbReference>
<sequence>MNKNLHKVIFNKKRNSVIVVAENTLREGKSIGDSGGHGSGVASRGGHGFACSLLSFSLIIASLSVAVLVPPVFAAGIEADKTAPAAHQPVILQTGNGLPQVNIQTPSAGGVSVNEYRRFDVDNRGAVLNNSRRNVPTQLAGWIQGNPLLAGGEARIIVNQVNSSNPSLLNGYIEIAGRRAEVVMANPAGIQVNGAGFINASGVTLTTGMPVIQGANLEGFRVRRGDIAVTGSGLDTSTADYTRILSQASQIQAGIWAKDLEVVAGNYDSSVGGVYQPVSTSSTTPAIAIDTGSLGGMYAGKISLVSTDRGVGINNAGQMFATAGGIRISADGKLENTGSIAAAKTYANTADQSTAAVNIQVHSLENTGTVSAQQDLTVQAEQITNQGVLAASGQMMLNHADTIRNQQNGQIQAARLDIDTRRLNNQGQISQTGLQSLSIDTQALSNTAEAHIGTARPDGNPSGNQNNGSNGSAPLPGQAAGTGELVQQPNTATSLPLLADGRIHAAERLDNSGQIEANGATNLHTRRSLQNQGVLSLNQLSATGQLLDNQNGEIRAVQADVSSRAFDNRAGKVETVEQLEVSGETVRNQHGQLLSAQDIRIQTMQMDQSGTVAAGRDLSLATQRDLLLTETVKSGRDATFTTQGKLTNTADLAAGNQLQLNAAKVDNTAAGTIQAGQLVDLAATQTLSNRGLINSNGLTKIQAGQTLDNIGTGRIFGNHVAISADTLTNREETVGQNTQAAVVAARERLDIGVRSLNNREQAVLYSANQLSIGARLTANHLAQGKAEQVDNRSATIEAAGEGRIAAQVVRNTNAHLVTDIVETARERHVEYEAHGRNERLKEGTQHQQGWYVYNDESDHLHTPDGINHERWYKYDYDRVTRQTEVQETAPGKIIAGGRLEIDADELHNADSQIIAGGQLAVSTAQGNVHQHETFGTATVSDEGVLHSYWRHREKGRDSTGHRRQAYRPAPQVRQFSLGSHAYREFATTLPNTSAPDNRSANVPDVSVRVDTTAIQLPGSSFFIVNPDSPHYLVETDPRFTNYRQWLGSDYMLRQLGLNQDNMHKRLGDGFYEQRLLREQIAKLTGHRFLNGYSNDEEQFKALMNNGLTAAKSFNLTPGIALSSEQVARLTSDIVWMVEQTVSLPNGGSQKVWVPQVYLRVRPGDVNGGGALLAGNVTELNIAKTLHNGGTIAGRQAMYLNAGTLENSGRISAGRLQVRTSGDINNTGGVLDAGQTMLLQAGGDINSRSTLANNANGQGHITHLDRVAGIYLTAGKDGTLAATAQGNIRLDAAELANQSENGRTLLRAGQDITLGTQRTEQLQVNRFDNDNHIIRGEHLDAGSTIRTRGELLLSAGRDLRADAADISGGTVLAQAGRDIVIGSGTQTELVDDASKHTGRTGGGRKQTNTSNIRTEAQTAVGSSVLADHLQLHAGRDMTVSGSQVIANEQNRLTADGRIHIRAAENTAASQTYEREQRSGLVGGFKDGVASVGYSKSDNSLQQNAQHRSLTLSQVGSIRGDTVIVAGQELDAQAARLAAGGNLHLQGKEVNLDAGHVSGSQQTEQRSKQSGFAVGFTYDVYTAGKTAYERTKGNGGYSDSWVGKWMQHDSAASKAAMAASTPLVVTGGRSRSLSEKSRQHSEAVVTSATAGKNLNIVATQGSINSQGAKLSAEGDAVLQAAEHIRLGFAADEQSQHSRSRRSGFSIDNRDHLTAGGTFNDRSQGEAELSRLTGTQLSAGGRASLQAERGDISLIGSSAVAEQDLTLRAGGDIRLLSSQNSSRSSEREISSGIGSAVISDTEHFNGWMKHTRQERQQQVEQVRSQLGSLNGSVRMHAGENYVQQVADVVAAQDVDIQAKRIDILTDHNRGSRYSAERDVKIGNFAKISSPILDLINAVEGTVKGKEDDRTRALQGMAAAAKGYSTVAGNGALFKAEVGFGFKTARSQQELSYEHSQSNTLAAGRNLSLTSREGDIRLQNTQAKAGDTLSLDSARDIILEAGGNRQRADGKNSHLGVSGGVGVSLGAQTGFYAYVEVGGGKGENHLDAQSHGQTRLQAKHLVINSQRDTTLSGARAQAERIDAHVGGRLHIESLQDQLEQSSKQSQGGVRVQVSFGTAWEVSGNYSAAQTSGSSRSVAEQSGLFAGQGGYHIRADQVHLKGGAIASAAPAEHNELTANRLTFENLHNHSDYSAQSAAISGGYGHNPGIKQADGSYKPEIGYSNGPQYNPGLPQSDSGSSESTTYAVLSEGDIRIGGERTTAQALGIRTRLDGANESIAALPDLQRLLQRQRTVSQASADIIGAAQTYSSNRAKEAEQQKQQAEHDFRQAKASGDTVAQAEASARIKQAEQTKQEWGVGGSKNRALQAVTTVLTGSLGGQSGLQVASNTLAPYAATLIGDTFGQNGSHPNKAAQLLSHAILGAALAYTNGGDPATGAASGAGAEAAAMVLTRTLYGEEAAKRPDLLPEQDKERIRTLSSAVAAVVGGVSGSRDGGGNAVDVLSNAQVGGVVGRNAVQNNYLSQKEIESFIEELTQCNGDQSCRKATYERYRLLSKQNRDEMRKSCIRGSGADSAECAGHLDAARGGMYFALVGDSPKTFNEVAKHDGDSQFNTYEEARYDSNNASHDSLALDSKELPAIEITAKSHNSGYRINHFVIYENMFDIAHLEPNRENARVINRYLDKNTFNHTNQPKSLLRPQDLWHYMWDTAPKLDQTLPKQVAMDQLHMQPPGVLETAGRIINAPGEVAVRSVDGFVVGTAESIPDLVRMGSKLNPVDMSTFAFRMATNEKARLETQDQVFGAFDNAVDLGKSRVRSFGRALQDGDIDSIVRDGGDAGAVTLGVVGGDKGLGAVGRGIAKVGRLERLIGSGAKAAEAAQRMARTSRAVEAGSAARRAEQLAQGAKRALETDAGRAVRQLTETPASREAAQQAARRAEMAELADRASSGSKAARQAADTAAQSGKAAESAAQTARQTGQAASKHISGGLSSGQKAGTAIDEVSFAERKILPPSNPDLAALPKGSSWTENGFRTTRGAEYERIHARDSLHRDVYTRNGRYYALENGKLNLIPAKEVQTVPRLTPSTNADGVITAADLANAARNSGKIELPLYTVGEANRLPGSKNGLIAVLEPTGTGNPAAAAYQAGTAGAVSDIATGKQIVPALRYNNPNPRGMDFVKFDGYEVLPDGQTMLMIDSKVRLPLWSEATQGKMIETMQRVKEALDQNPGFRVVYEFPDEASRREAFRFIQQQGFDKVIGTRVRGQ</sequence>
<feature type="region of interest" description="Disordered" evidence="6">
    <location>
        <begin position="2334"/>
        <end position="2353"/>
    </location>
</feature>
<dbReference type="NCBIfam" id="TIGR01731">
    <property type="entry name" value="fil_hemag_20aa"/>
    <property type="match status" value="12"/>
</dbReference>
<comment type="subcellular location">
    <subcellularLocation>
        <location evidence="1">Target cell</location>
        <location evidence="1">Target cell cytoplasm</location>
    </subcellularLocation>
</comment>
<comment type="similarity">
    <text evidence="5">In the N-terminal section; belongs to the CdiA toxin family.</text>
</comment>
<dbReference type="GO" id="GO:0090729">
    <property type="term" value="F:toxin activity"/>
    <property type="evidence" value="ECO:0007669"/>
    <property type="project" value="UniProtKB-KW"/>
</dbReference>
<gene>
    <name evidence="9" type="ORF">HMPREF1177_01326</name>
</gene>
<evidence type="ECO:0000313" key="9">
    <source>
        <dbReference type="EMBL" id="ETA83515.1"/>
    </source>
</evidence>
<feature type="region of interest" description="Disordered" evidence="6">
    <location>
        <begin position="2910"/>
        <end position="2986"/>
    </location>
</feature>
<dbReference type="Pfam" id="PF05860">
    <property type="entry name" value="TPS"/>
    <property type="match status" value="1"/>
</dbReference>
<feature type="compositionally biased region" description="Basic and acidic residues" evidence="6">
    <location>
        <begin position="2927"/>
        <end position="2936"/>
    </location>
</feature>
<evidence type="ECO:0000256" key="6">
    <source>
        <dbReference type="SAM" id="MobiDB-lite"/>
    </source>
</evidence>
<dbReference type="InterPro" id="IPR025157">
    <property type="entry name" value="Hemagglutinin_rpt"/>
</dbReference>
<dbReference type="InterPro" id="IPR008638">
    <property type="entry name" value="FhaB/CdiA-like_TPS"/>
</dbReference>
<dbReference type="Proteomes" id="UP000018554">
    <property type="component" value="Unassembled WGS sequence"/>
</dbReference>
<evidence type="ECO:0000256" key="7">
    <source>
        <dbReference type="SAM" id="Phobius"/>
    </source>
</evidence>
<dbReference type="HOGENOM" id="CLU_000043_2_1_4"/>
<dbReference type="InterPro" id="IPR024973">
    <property type="entry name" value="ESPR"/>
</dbReference>
<feature type="compositionally biased region" description="Low complexity" evidence="6">
    <location>
        <begin position="2944"/>
        <end position="2973"/>
    </location>
</feature>
<dbReference type="RefSeq" id="WP_023887358.1">
    <property type="nucleotide sequence ID" value="NZ_KI635562.1"/>
</dbReference>
<feature type="region of interest" description="Disordered" evidence="6">
    <location>
        <begin position="2217"/>
        <end position="2239"/>
    </location>
</feature>
<evidence type="ECO:0000256" key="2">
    <source>
        <dbReference type="ARBA" id="ARBA00022656"/>
    </source>
</evidence>
<dbReference type="Gene3D" id="2.160.20.10">
    <property type="entry name" value="Single-stranded right-handed beta-helix, Pectin lyase-like"/>
    <property type="match status" value="1"/>
</dbReference>
<dbReference type="Pfam" id="PF13018">
    <property type="entry name" value="ESPR"/>
    <property type="match status" value="1"/>
</dbReference>
<dbReference type="SUPFAM" id="SSF51126">
    <property type="entry name" value="Pectin lyase-like"/>
    <property type="match status" value="1"/>
</dbReference>
<keyword evidence="7" id="KW-0472">Membrane</keyword>
<dbReference type="Pfam" id="PF04829">
    <property type="entry name" value="PT-VENN"/>
    <property type="match status" value="1"/>
</dbReference>
<keyword evidence="3" id="KW-1266">Target cell cytoplasm</keyword>
<dbReference type="InterPro" id="IPR008619">
    <property type="entry name" value="Filamentous_hemagglutn_rpt"/>
</dbReference>
<dbReference type="PATRIC" id="fig|1073362.3.peg.1515"/>
<keyword evidence="2" id="KW-0800">Toxin</keyword>
<dbReference type="Pfam" id="PF05594">
    <property type="entry name" value="Fil_haemagg"/>
    <property type="match status" value="7"/>
</dbReference>
<feature type="region of interest" description="Disordered" evidence="6">
    <location>
        <begin position="452"/>
        <end position="483"/>
    </location>
</feature>
<protein>
    <recommendedName>
        <fullName evidence="8">Filamentous haemagglutinin FhaB/tRNA nuclease CdiA-like TPS domain-containing protein</fullName>
    </recommendedName>
</protein>
<evidence type="ECO:0000256" key="1">
    <source>
        <dbReference type="ARBA" id="ARBA00004219"/>
    </source>
</evidence>
<feature type="compositionally biased region" description="Low complexity" evidence="6">
    <location>
        <begin position="459"/>
        <end position="472"/>
    </location>
</feature>
<dbReference type="InterPro" id="IPR010069">
    <property type="entry name" value="CdiA_FHA1_rpt"/>
</dbReference>
<keyword evidence="10" id="KW-1185">Reference proteome</keyword>
<dbReference type="NCBIfam" id="TIGR01901">
    <property type="entry name" value="adhes_NPXG"/>
    <property type="match status" value="1"/>
</dbReference>
<dbReference type="InterPro" id="IPR011050">
    <property type="entry name" value="Pectin_lyase_fold/virulence"/>
</dbReference>
<feature type="transmembrane region" description="Helical" evidence="7">
    <location>
        <begin position="53"/>
        <end position="73"/>
    </location>
</feature>
<dbReference type="InterPro" id="IPR012334">
    <property type="entry name" value="Pectin_lyas_fold"/>
</dbReference>
<evidence type="ECO:0000256" key="5">
    <source>
        <dbReference type="ARBA" id="ARBA00024043"/>
    </source>
</evidence>
<feature type="domain" description="Filamentous haemagglutinin FhaB/tRNA nuclease CdiA-like TPS" evidence="8">
    <location>
        <begin position="95"/>
        <end position="215"/>
    </location>
</feature>
<evidence type="ECO:0000256" key="4">
    <source>
        <dbReference type="ARBA" id="ARBA00023026"/>
    </source>
</evidence>
<feature type="compositionally biased region" description="Polar residues" evidence="6">
    <location>
        <begin position="2219"/>
        <end position="2239"/>
    </location>
</feature>
<dbReference type="EMBL" id="AZGQ01000005">
    <property type="protein sequence ID" value="ETA83515.1"/>
    <property type="molecule type" value="Genomic_DNA"/>
</dbReference>
<name>V7IBB3_EIKCO</name>
<feature type="region of interest" description="Disordered" evidence="6">
    <location>
        <begin position="1687"/>
        <end position="1726"/>
    </location>
</feature>
<proteinExistence type="inferred from homology"/>
<keyword evidence="7" id="KW-1133">Transmembrane helix</keyword>
<reference evidence="9 10" key="1">
    <citation type="submission" date="2013-11" db="EMBL/GenBank/DDBJ databases">
        <title>The Genome Sequence of Eikenella corrodens CC92I.</title>
        <authorList>
            <consortium name="The Broad Institute Genomics Platform"/>
            <person name="Earl A."/>
            <person name="Allen-Vercoe E."/>
            <person name="Daigneault M."/>
            <person name="Young S.K."/>
            <person name="Zeng Q."/>
            <person name="Gargeya S."/>
            <person name="Fitzgerald M."/>
            <person name="Abouelleil A."/>
            <person name="Alvarado L."/>
            <person name="Chapman S.B."/>
            <person name="Gainer-Dewar J."/>
            <person name="Goldberg J."/>
            <person name="Griggs A."/>
            <person name="Gujja S."/>
            <person name="Hansen M."/>
            <person name="Howarth C."/>
            <person name="Imamovic A."/>
            <person name="Ireland A."/>
            <person name="Larimer J."/>
            <person name="McCowan C."/>
            <person name="Murphy C."/>
            <person name="Pearson M."/>
            <person name="Poon T.W."/>
            <person name="Priest M."/>
            <person name="Roberts A."/>
            <person name="Saif S."/>
            <person name="Shea T."/>
            <person name="Sykes S."/>
            <person name="Wortman J."/>
            <person name="Nusbaum C."/>
            <person name="Birren B."/>
        </authorList>
    </citation>
    <scope>NUCLEOTIDE SEQUENCE [LARGE SCALE GENOMIC DNA]</scope>
    <source>
        <strain evidence="9 10">CC92I</strain>
    </source>
</reference>
<keyword evidence="7" id="KW-0812">Transmembrane</keyword>
<evidence type="ECO:0000256" key="3">
    <source>
        <dbReference type="ARBA" id="ARBA00022913"/>
    </source>
</evidence>
<comment type="caution">
    <text evidence="9">The sequence shown here is derived from an EMBL/GenBank/DDBJ whole genome shotgun (WGS) entry which is preliminary data.</text>
</comment>
<dbReference type="GO" id="GO:0003824">
    <property type="term" value="F:catalytic activity"/>
    <property type="evidence" value="ECO:0007669"/>
    <property type="project" value="UniProtKB-ARBA"/>
</dbReference>
<dbReference type="SMART" id="SM00912">
    <property type="entry name" value="Haemagg_act"/>
    <property type="match status" value="1"/>
</dbReference>
<evidence type="ECO:0000259" key="8">
    <source>
        <dbReference type="SMART" id="SM00912"/>
    </source>
</evidence>
<dbReference type="Pfam" id="PF13332">
    <property type="entry name" value="Fil_haemagg_2"/>
    <property type="match status" value="5"/>
</dbReference>
<keyword evidence="4" id="KW-0843">Virulence</keyword>